<sequence length="101" mass="11385">MKPKLKSKKTYYCQDCMCLTQRQKRCMNSEEKRAMSELKVLMNLLNQVEDIMENPEQAIENGLSSGLQFEIPNAKTKSGSVTTQVTWMAASASLALLSSLY</sequence>
<accession>A0A7S3CST8</accession>
<gene>
    <name evidence="1" type="ORF">SRAS04492_LOCUS8126</name>
</gene>
<dbReference type="AlphaFoldDB" id="A0A7S3CST8"/>
<organism evidence="1">
    <name type="scientific">Strombidium rassoulzadegani</name>
    <dbReference type="NCBI Taxonomy" id="1082188"/>
    <lineage>
        <taxon>Eukaryota</taxon>
        <taxon>Sar</taxon>
        <taxon>Alveolata</taxon>
        <taxon>Ciliophora</taxon>
        <taxon>Intramacronucleata</taxon>
        <taxon>Spirotrichea</taxon>
        <taxon>Oligotrichia</taxon>
        <taxon>Strombidiidae</taxon>
        <taxon>Strombidium</taxon>
    </lineage>
</organism>
<evidence type="ECO:0000313" key="1">
    <source>
        <dbReference type="EMBL" id="CAE0236319.1"/>
    </source>
</evidence>
<proteinExistence type="predicted"/>
<dbReference type="EMBL" id="HBIA01016272">
    <property type="protein sequence ID" value="CAE0236319.1"/>
    <property type="molecule type" value="Transcribed_RNA"/>
</dbReference>
<reference evidence="1" key="1">
    <citation type="submission" date="2021-01" db="EMBL/GenBank/DDBJ databases">
        <authorList>
            <person name="Corre E."/>
            <person name="Pelletier E."/>
            <person name="Niang G."/>
            <person name="Scheremetjew M."/>
            <person name="Finn R."/>
            <person name="Kale V."/>
            <person name="Holt S."/>
            <person name="Cochrane G."/>
            <person name="Meng A."/>
            <person name="Brown T."/>
            <person name="Cohen L."/>
        </authorList>
    </citation>
    <scope>NUCLEOTIDE SEQUENCE</scope>
    <source>
        <strain evidence="1">Ras09</strain>
    </source>
</reference>
<protein>
    <submittedName>
        <fullName evidence="1">Uncharacterized protein</fullName>
    </submittedName>
</protein>
<name>A0A7S3CST8_9SPIT</name>